<dbReference type="PANTHER" id="PTHR30203">
    <property type="entry name" value="OUTER MEMBRANE CATION EFFLUX PROTEIN"/>
    <property type="match status" value="1"/>
</dbReference>
<dbReference type="NCBIfam" id="TIGR01845">
    <property type="entry name" value="outer_NodT"/>
    <property type="match status" value="1"/>
</dbReference>
<keyword evidence="2 5" id="KW-0449">Lipoprotein</keyword>
<evidence type="ECO:0000313" key="6">
    <source>
        <dbReference type="Proteomes" id="UP000563524"/>
    </source>
</evidence>
<dbReference type="Gene3D" id="1.20.1600.10">
    <property type="entry name" value="Outer membrane efflux proteins (OEP)"/>
    <property type="match status" value="1"/>
</dbReference>
<feature type="signal peptide" evidence="2">
    <location>
        <begin position="1"/>
        <end position="20"/>
    </location>
</feature>
<dbReference type="GO" id="GO:0015562">
    <property type="term" value="F:efflux transmembrane transporter activity"/>
    <property type="evidence" value="ECO:0007669"/>
    <property type="project" value="InterPro"/>
</dbReference>
<evidence type="ECO:0000256" key="4">
    <source>
        <dbReference type="SAM" id="MobiDB-lite"/>
    </source>
</evidence>
<name>A0A840HXJ2_9PROT</name>
<protein>
    <submittedName>
        <fullName evidence="5">NodT family efflux transporter outer membrane factor (OMF) lipoprotein</fullName>
    </submittedName>
</protein>
<evidence type="ECO:0000256" key="1">
    <source>
        <dbReference type="ARBA" id="ARBA00007613"/>
    </source>
</evidence>
<dbReference type="GO" id="GO:0005886">
    <property type="term" value="C:plasma membrane"/>
    <property type="evidence" value="ECO:0007669"/>
    <property type="project" value="UniProtKB-SubCell"/>
</dbReference>
<keyword evidence="2" id="KW-0472">Membrane</keyword>
<keyword evidence="2" id="KW-0732">Signal</keyword>
<evidence type="ECO:0000256" key="3">
    <source>
        <dbReference type="SAM" id="Coils"/>
    </source>
</evidence>
<feature type="compositionally biased region" description="Gly residues" evidence="4">
    <location>
        <begin position="134"/>
        <end position="151"/>
    </location>
</feature>
<proteinExistence type="inferred from homology"/>
<comment type="similarity">
    <text evidence="1 2">Belongs to the outer membrane factor (OMF) (TC 1.B.17) family.</text>
</comment>
<keyword evidence="6" id="KW-1185">Reference proteome</keyword>
<dbReference type="AlphaFoldDB" id="A0A840HXJ2"/>
<evidence type="ECO:0000313" key="5">
    <source>
        <dbReference type="EMBL" id="MBB4657546.1"/>
    </source>
</evidence>
<dbReference type="Pfam" id="PF02321">
    <property type="entry name" value="OEP"/>
    <property type="match status" value="2"/>
</dbReference>
<evidence type="ECO:0000256" key="2">
    <source>
        <dbReference type="RuleBase" id="RU362097"/>
    </source>
</evidence>
<feature type="chain" id="PRO_5033105460" evidence="2">
    <location>
        <begin position="21"/>
        <end position="548"/>
    </location>
</feature>
<dbReference type="PANTHER" id="PTHR30203:SF33">
    <property type="entry name" value="BLR4455 PROTEIN"/>
    <property type="match status" value="1"/>
</dbReference>
<feature type="coiled-coil region" evidence="3">
    <location>
        <begin position="200"/>
        <end position="255"/>
    </location>
</feature>
<keyword evidence="2" id="KW-0564">Palmitate</keyword>
<sequence length="548" mass="57235">MKPHAALAFLPLMLLLGCIAGPDYRRPSTPDEAAYVVPDDPTVAAAVGGDQRFLRGGTAPAGWWQWFGSSSLDALVARGFEGNLTLEAARARLRGARATLAARRGLRAPELIGDASASYGQGRGAGGTAAAFDGGVGDDGGTGPTGTGEGNSSGADDGTGEETGGGTDLATGGTGRDDAYEVYTAGATVTYDLDLAGRNRRLVEAAGAELERQRQELQAAYLAVAGNIVSTALELAALRDQIDAREALIASQEDRIDLIRVRVEEGASARADLVTALADVAALRATVPPLRTQLSQTENALARLTGRPPADAGSFRITLAELNLPDDVPIALPSRLVRTRPDVLASESLLRRASAEIGVAAADLYPNLTLDAGFGVGGTGGALDSFWSVGGGLFAPIFDGGRRRAERDVAVAAYEEALALYRDRVLAAFTEVADGIRALENDAVSLAAQEVALDAASESYDLALFRLNEGAISPIEVSVVQQRYEEARFAYIDALAQRFQDTARLLAALGPGPVDEVRLAADEDRRHLAATREALNDGENPVSLVSER</sequence>
<dbReference type="PROSITE" id="PS51257">
    <property type="entry name" value="PROKAR_LIPOPROTEIN"/>
    <property type="match status" value="1"/>
</dbReference>
<dbReference type="RefSeq" id="WP_183814735.1">
    <property type="nucleotide sequence ID" value="NZ_JACHOB010000001.1"/>
</dbReference>
<keyword evidence="2" id="KW-0812">Transmembrane</keyword>
<dbReference type="SUPFAM" id="SSF56954">
    <property type="entry name" value="Outer membrane efflux proteins (OEP)"/>
    <property type="match status" value="1"/>
</dbReference>
<comment type="subcellular location">
    <subcellularLocation>
        <location evidence="2">Cell membrane</location>
        <topology evidence="2">Lipid-anchor</topology>
    </subcellularLocation>
</comment>
<accession>A0A840HXJ2</accession>
<keyword evidence="2" id="KW-1134">Transmembrane beta strand</keyword>
<reference evidence="5 6" key="1">
    <citation type="submission" date="2020-08" db="EMBL/GenBank/DDBJ databases">
        <title>Genomic Encyclopedia of Type Strains, Phase IV (KMG-IV): sequencing the most valuable type-strain genomes for metagenomic binning, comparative biology and taxonomic classification.</title>
        <authorList>
            <person name="Goeker M."/>
        </authorList>
    </citation>
    <scope>NUCLEOTIDE SEQUENCE [LARGE SCALE GENOMIC DNA]</scope>
    <source>
        <strain evidence="5 6">DSM 102850</strain>
    </source>
</reference>
<comment type="caution">
    <text evidence="5">The sequence shown here is derived from an EMBL/GenBank/DDBJ whole genome shotgun (WGS) entry which is preliminary data.</text>
</comment>
<keyword evidence="3" id="KW-0175">Coiled coil</keyword>
<organism evidence="5 6">
    <name type="scientific">Parvularcula dongshanensis</name>
    <dbReference type="NCBI Taxonomy" id="1173995"/>
    <lineage>
        <taxon>Bacteria</taxon>
        <taxon>Pseudomonadati</taxon>
        <taxon>Pseudomonadota</taxon>
        <taxon>Alphaproteobacteria</taxon>
        <taxon>Parvularculales</taxon>
        <taxon>Parvularculaceae</taxon>
        <taxon>Parvularcula</taxon>
    </lineage>
</organism>
<dbReference type="InterPro" id="IPR010131">
    <property type="entry name" value="MdtP/NodT-like"/>
</dbReference>
<gene>
    <name evidence="5" type="ORF">GGQ59_000046</name>
</gene>
<dbReference type="EMBL" id="JACHOB010000001">
    <property type="protein sequence ID" value="MBB4657546.1"/>
    <property type="molecule type" value="Genomic_DNA"/>
</dbReference>
<feature type="region of interest" description="Disordered" evidence="4">
    <location>
        <begin position="130"/>
        <end position="173"/>
    </location>
</feature>
<dbReference type="InterPro" id="IPR003423">
    <property type="entry name" value="OMP_efflux"/>
</dbReference>
<dbReference type="Proteomes" id="UP000563524">
    <property type="component" value="Unassembled WGS sequence"/>
</dbReference>